<dbReference type="Proteomes" id="UP001501153">
    <property type="component" value="Unassembled WGS sequence"/>
</dbReference>
<dbReference type="EMBL" id="BAABGZ010000010">
    <property type="protein sequence ID" value="GAA4349468.1"/>
    <property type="molecule type" value="Genomic_DNA"/>
</dbReference>
<protein>
    <submittedName>
        <fullName evidence="1">Uncharacterized protein</fullName>
    </submittedName>
</protein>
<evidence type="ECO:0000313" key="2">
    <source>
        <dbReference type="Proteomes" id="UP001501153"/>
    </source>
</evidence>
<evidence type="ECO:0000313" key="1">
    <source>
        <dbReference type="EMBL" id="GAA4349468.1"/>
    </source>
</evidence>
<accession>A0ABP8I225</accession>
<name>A0ABP8I225_9BACT</name>
<comment type="caution">
    <text evidence="1">The sequence shown here is derived from an EMBL/GenBank/DDBJ whole genome shotgun (WGS) entry which is preliminary data.</text>
</comment>
<proteinExistence type="predicted"/>
<sequence length="146" mass="17479">MDFVYLKDHNRFVYKSKVNARADTQVFLTTHFAVDLPKGLKHWQVLGNEFVFEYEKKQLVYIQMAYQNESQPIEPTLRNVNNEEVYARLSPYWYERKYPEKILKENHPGRISKVYSDGRAVILLYNVKQENVDHFLRLTNGLTYLN</sequence>
<organism evidence="1 2">
    <name type="scientific">Hymenobacter saemangeumensis</name>
    <dbReference type="NCBI Taxonomy" id="1084522"/>
    <lineage>
        <taxon>Bacteria</taxon>
        <taxon>Pseudomonadati</taxon>
        <taxon>Bacteroidota</taxon>
        <taxon>Cytophagia</taxon>
        <taxon>Cytophagales</taxon>
        <taxon>Hymenobacteraceae</taxon>
        <taxon>Hymenobacter</taxon>
    </lineage>
</organism>
<gene>
    <name evidence="1" type="ORF">GCM10023185_06250</name>
</gene>
<keyword evidence="2" id="KW-1185">Reference proteome</keyword>
<reference evidence="2" key="1">
    <citation type="journal article" date="2019" name="Int. J. Syst. Evol. Microbiol.">
        <title>The Global Catalogue of Microorganisms (GCM) 10K type strain sequencing project: providing services to taxonomists for standard genome sequencing and annotation.</title>
        <authorList>
            <consortium name="The Broad Institute Genomics Platform"/>
            <consortium name="The Broad Institute Genome Sequencing Center for Infectious Disease"/>
            <person name="Wu L."/>
            <person name="Ma J."/>
        </authorList>
    </citation>
    <scope>NUCLEOTIDE SEQUENCE [LARGE SCALE GENOMIC DNA]</scope>
    <source>
        <strain evidence="2">JCM 17923</strain>
    </source>
</reference>